<dbReference type="InterPro" id="IPR014774">
    <property type="entry name" value="KaiC-like_dom"/>
</dbReference>
<protein>
    <recommendedName>
        <fullName evidence="1">KaiC-like domain-containing protein</fullName>
    </recommendedName>
</protein>
<dbReference type="Gene3D" id="3.40.50.300">
    <property type="entry name" value="P-loop containing nucleotide triphosphate hydrolases"/>
    <property type="match status" value="1"/>
</dbReference>
<accession>X1IL49</accession>
<evidence type="ECO:0000259" key="1">
    <source>
        <dbReference type="Pfam" id="PF06745"/>
    </source>
</evidence>
<organism evidence="2">
    <name type="scientific">marine sediment metagenome</name>
    <dbReference type="NCBI Taxonomy" id="412755"/>
    <lineage>
        <taxon>unclassified sequences</taxon>
        <taxon>metagenomes</taxon>
        <taxon>ecological metagenomes</taxon>
    </lineage>
</organism>
<dbReference type="Pfam" id="PF06745">
    <property type="entry name" value="ATPase"/>
    <property type="match status" value="1"/>
</dbReference>
<evidence type="ECO:0000313" key="2">
    <source>
        <dbReference type="EMBL" id="GAH58288.1"/>
    </source>
</evidence>
<feature type="domain" description="KaiC-like" evidence="1">
    <location>
        <begin position="27"/>
        <end position="208"/>
    </location>
</feature>
<dbReference type="SUPFAM" id="SSF52540">
    <property type="entry name" value="P-loop containing nucleoside triphosphate hydrolases"/>
    <property type="match status" value="1"/>
</dbReference>
<comment type="caution">
    <text evidence="2">The sequence shown here is derived from an EMBL/GenBank/DDBJ whole genome shotgun (WGS) entry which is preliminary data.</text>
</comment>
<dbReference type="EMBL" id="BARU01023879">
    <property type="protein sequence ID" value="GAH58288.1"/>
    <property type="molecule type" value="Genomic_DNA"/>
</dbReference>
<name>X1IL49_9ZZZZ</name>
<dbReference type="AlphaFoldDB" id="X1IL49"/>
<sequence length="212" mass="24685">MYELVREEIKKELEPYDISVSDLLDIVPTGLEEMDKIMAGGLSKGSSTLLIAEETKTKHKVLLSFIEQGLKESNNVIYATSRHPFQEIIGELRVDFKELKNFAIIDLYENIYSEERVYELIEAEHRIIVPLNKILFQRSIVKTIKSQPKEVPKIVVIDVYDDFSRYYSPEEILELLQKQIEGLKRWNCTSLIALDPYSYLIRKKGVEEVKKN</sequence>
<feature type="non-terminal residue" evidence="2">
    <location>
        <position position="212"/>
    </location>
</feature>
<dbReference type="InterPro" id="IPR027417">
    <property type="entry name" value="P-loop_NTPase"/>
</dbReference>
<proteinExistence type="predicted"/>
<reference evidence="2" key="1">
    <citation type="journal article" date="2014" name="Front. Microbiol.">
        <title>High frequency of phylogenetically diverse reductive dehalogenase-homologous genes in deep subseafloor sedimentary metagenomes.</title>
        <authorList>
            <person name="Kawai M."/>
            <person name="Futagami T."/>
            <person name="Toyoda A."/>
            <person name="Takaki Y."/>
            <person name="Nishi S."/>
            <person name="Hori S."/>
            <person name="Arai W."/>
            <person name="Tsubouchi T."/>
            <person name="Morono Y."/>
            <person name="Uchiyama I."/>
            <person name="Ito T."/>
            <person name="Fujiyama A."/>
            <person name="Inagaki F."/>
            <person name="Takami H."/>
        </authorList>
    </citation>
    <scope>NUCLEOTIDE SEQUENCE</scope>
    <source>
        <strain evidence="2">Expedition CK06-06</strain>
    </source>
</reference>
<gene>
    <name evidence="2" type="ORF">S03H2_38710</name>
</gene>